<protein>
    <submittedName>
        <fullName evidence="1">Uncharacterized protein</fullName>
    </submittedName>
</protein>
<organism evidence="1 2">
    <name type="scientific">Nocardia goodfellowii</name>
    <dbReference type="NCBI Taxonomy" id="882446"/>
    <lineage>
        <taxon>Bacteria</taxon>
        <taxon>Bacillati</taxon>
        <taxon>Actinomycetota</taxon>
        <taxon>Actinomycetes</taxon>
        <taxon>Mycobacteriales</taxon>
        <taxon>Nocardiaceae</taxon>
        <taxon>Nocardia</taxon>
    </lineage>
</organism>
<keyword evidence="2" id="KW-1185">Reference proteome</keyword>
<reference evidence="1 2" key="1">
    <citation type="submission" date="2021-03" db="EMBL/GenBank/DDBJ databases">
        <title>Sequencing the genomes of 1000 actinobacteria strains.</title>
        <authorList>
            <person name="Klenk H.-P."/>
        </authorList>
    </citation>
    <scope>NUCLEOTIDE SEQUENCE [LARGE SCALE GENOMIC DNA]</scope>
    <source>
        <strain evidence="1 2">DSM 45516</strain>
    </source>
</reference>
<gene>
    <name evidence="1" type="ORF">BJ987_004513</name>
</gene>
<dbReference type="InterPro" id="IPR046595">
    <property type="entry name" value="DUF6653"/>
</dbReference>
<dbReference type="Proteomes" id="UP001519325">
    <property type="component" value="Unassembled WGS sequence"/>
</dbReference>
<dbReference type="Pfam" id="PF20358">
    <property type="entry name" value="DUF6653"/>
    <property type="match status" value="1"/>
</dbReference>
<accession>A0ABS4QIS3</accession>
<evidence type="ECO:0000313" key="1">
    <source>
        <dbReference type="EMBL" id="MBP2191612.1"/>
    </source>
</evidence>
<evidence type="ECO:0000313" key="2">
    <source>
        <dbReference type="Proteomes" id="UP001519325"/>
    </source>
</evidence>
<proteinExistence type="predicted"/>
<comment type="caution">
    <text evidence="1">The sequence shown here is derived from an EMBL/GenBank/DDBJ whole genome shotgun (WGS) entry which is preliminary data.</text>
</comment>
<dbReference type="RefSeq" id="WP_209893489.1">
    <property type="nucleotide sequence ID" value="NZ_JAGGMR010000001.1"/>
</dbReference>
<sequence>MGAEGTFARVRRAVFARHSSPWSAWSRWATAPLLLVPVWRRSGPLAAVVGAWFVVNPIIFPAPADQRAWATKAILGEELWLLGHPRDAALAVDVAAGGAGMIALLGAWHRRPLPTAVGTGAMMLLLLGYWELMARHYETHKSGETNG</sequence>
<dbReference type="EMBL" id="JAGGMR010000001">
    <property type="protein sequence ID" value="MBP2191612.1"/>
    <property type="molecule type" value="Genomic_DNA"/>
</dbReference>
<name>A0ABS4QIS3_9NOCA</name>